<evidence type="ECO:0008006" key="4">
    <source>
        <dbReference type="Google" id="ProtNLM"/>
    </source>
</evidence>
<protein>
    <recommendedName>
        <fullName evidence="4">DUF4384 domain-containing protein</fullName>
    </recommendedName>
</protein>
<feature type="region of interest" description="Disordered" evidence="1">
    <location>
        <begin position="196"/>
        <end position="221"/>
    </location>
</feature>
<evidence type="ECO:0000313" key="3">
    <source>
        <dbReference type="EMBL" id="HFC93603.1"/>
    </source>
</evidence>
<dbReference type="AlphaFoldDB" id="A0A7V2T4V8"/>
<feature type="chain" id="PRO_5030550273" description="DUF4384 domain-containing protein" evidence="2">
    <location>
        <begin position="31"/>
        <end position="371"/>
    </location>
</feature>
<accession>A0A7V2T4V8</accession>
<dbReference type="EMBL" id="DRMS01000470">
    <property type="protein sequence ID" value="HFC93603.1"/>
    <property type="molecule type" value="Genomic_DNA"/>
</dbReference>
<gene>
    <name evidence="3" type="ORF">ENJ51_12410</name>
</gene>
<evidence type="ECO:0000256" key="2">
    <source>
        <dbReference type="SAM" id="SignalP"/>
    </source>
</evidence>
<evidence type="ECO:0000256" key="1">
    <source>
        <dbReference type="SAM" id="MobiDB-lite"/>
    </source>
</evidence>
<proteinExistence type="predicted"/>
<dbReference type="Proteomes" id="UP000885750">
    <property type="component" value="Unassembled WGS sequence"/>
</dbReference>
<name>A0A7V2T4V8_LEUMU</name>
<comment type="caution">
    <text evidence="3">The sequence shown here is derived from an EMBL/GenBank/DDBJ whole genome shotgun (WGS) entry which is preliminary data.</text>
</comment>
<feature type="signal peptide" evidence="2">
    <location>
        <begin position="1"/>
        <end position="30"/>
    </location>
</feature>
<sequence>MMNKEIFNRHRYIVPILLLCNLFFTSHSIAADAPSDALKAFYQHVAKQECVDALTLRPDYSLQRCKKVSKVHIHKVTTELSDEANAVLLLELDSFYNNKKSYFFGYVRMSKKKGKWVVVGPFKSKEDYWLDEYVKSYIPGQFKGLSESVKKKKFTPPPAPQITSKKAPQKEDIIADEKIAPPGDSIDADEFIPEEANKKENPTAKSPIVKNNPISTTSTNPEVDKFLTGDYAVQGNYTSLLSKIRQYFSANASATILLIDKSRRMIYLYNAQNLLLAFFPILSSDNSSFLSGLYRVNPDKPIKSEKDAALQGGQPILLKRMLRQQDNKNSQPFYIRDLFDTDTKNSLQLSPIDSKKLQKLLLTPSIAYIGQ</sequence>
<feature type="compositionally biased region" description="Polar residues" evidence="1">
    <location>
        <begin position="212"/>
        <end position="221"/>
    </location>
</feature>
<organism evidence="3">
    <name type="scientific">Leucothrix mucor</name>
    <dbReference type="NCBI Taxonomy" id="45248"/>
    <lineage>
        <taxon>Bacteria</taxon>
        <taxon>Pseudomonadati</taxon>
        <taxon>Pseudomonadota</taxon>
        <taxon>Gammaproteobacteria</taxon>
        <taxon>Thiotrichales</taxon>
        <taxon>Thiotrichaceae</taxon>
        <taxon>Leucothrix</taxon>
    </lineage>
</organism>
<keyword evidence="2" id="KW-0732">Signal</keyword>
<reference evidence="3" key="1">
    <citation type="journal article" date="2020" name="mSystems">
        <title>Genome- and Community-Level Interaction Insights into Carbon Utilization and Element Cycling Functions of Hydrothermarchaeota in Hydrothermal Sediment.</title>
        <authorList>
            <person name="Zhou Z."/>
            <person name="Liu Y."/>
            <person name="Xu W."/>
            <person name="Pan J."/>
            <person name="Luo Z.H."/>
            <person name="Li M."/>
        </authorList>
    </citation>
    <scope>NUCLEOTIDE SEQUENCE [LARGE SCALE GENOMIC DNA]</scope>
    <source>
        <strain evidence="3">HyVt-493</strain>
    </source>
</reference>